<reference evidence="2" key="1">
    <citation type="submission" date="2021-01" db="EMBL/GenBank/DDBJ databases">
        <authorList>
            <consortium name="Genoscope - CEA"/>
            <person name="William W."/>
        </authorList>
    </citation>
    <scope>NUCLEOTIDE SEQUENCE</scope>
</reference>
<proteinExistence type="predicted"/>
<accession>A0A8S1M4A2</accession>
<keyword evidence="1" id="KW-1133">Transmembrane helix</keyword>
<evidence type="ECO:0000256" key="1">
    <source>
        <dbReference type="SAM" id="Phobius"/>
    </source>
</evidence>
<dbReference type="Proteomes" id="UP000688137">
    <property type="component" value="Unassembled WGS sequence"/>
</dbReference>
<gene>
    <name evidence="2" type="ORF">PPRIM_AZ9-3.1.T0490252</name>
</gene>
<organism evidence="2 3">
    <name type="scientific">Paramecium primaurelia</name>
    <dbReference type="NCBI Taxonomy" id="5886"/>
    <lineage>
        <taxon>Eukaryota</taxon>
        <taxon>Sar</taxon>
        <taxon>Alveolata</taxon>
        <taxon>Ciliophora</taxon>
        <taxon>Intramacronucleata</taxon>
        <taxon>Oligohymenophorea</taxon>
        <taxon>Peniculida</taxon>
        <taxon>Parameciidae</taxon>
        <taxon>Paramecium</taxon>
    </lineage>
</organism>
<comment type="caution">
    <text evidence="2">The sequence shown here is derived from an EMBL/GenBank/DDBJ whole genome shotgun (WGS) entry which is preliminary data.</text>
</comment>
<keyword evidence="1" id="KW-0812">Transmembrane</keyword>
<evidence type="ECO:0000313" key="3">
    <source>
        <dbReference type="Proteomes" id="UP000688137"/>
    </source>
</evidence>
<protein>
    <submittedName>
        <fullName evidence="2">Uncharacterized protein</fullName>
    </submittedName>
</protein>
<sequence>MVKVANIVIIYLIFVRLFLNQNLVIFLEKWFRVQNFKEQLWYLKQMINANLIVQYI</sequence>
<dbReference type="AlphaFoldDB" id="A0A8S1M4A2"/>
<keyword evidence="1" id="KW-0472">Membrane</keyword>
<keyword evidence="3" id="KW-1185">Reference proteome</keyword>
<evidence type="ECO:0000313" key="2">
    <source>
        <dbReference type="EMBL" id="CAD8072683.1"/>
    </source>
</evidence>
<feature type="transmembrane region" description="Helical" evidence="1">
    <location>
        <begin position="6"/>
        <end position="27"/>
    </location>
</feature>
<dbReference type="EMBL" id="CAJJDM010000049">
    <property type="protein sequence ID" value="CAD8072683.1"/>
    <property type="molecule type" value="Genomic_DNA"/>
</dbReference>
<name>A0A8S1M4A2_PARPR</name>